<organism evidence="2">
    <name type="scientific">Oikopleura dioica</name>
    <name type="common">Tunicate</name>
    <dbReference type="NCBI Taxonomy" id="34765"/>
    <lineage>
        <taxon>Eukaryota</taxon>
        <taxon>Metazoa</taxon>
        <taxon>Chordata</taxon>
        <taxon>Tunicata</taxon>
        <taxon>Appendicularia</taxon>
        <taxon>Copelata</taxon>
        <taxon>Oikopleuridae</taxon>
        <taxon>Oikopleura</taxon>
    </lineage>
</organism>
<evidence type="ECO:0000256" key="1">
    <source>
        <dbReference type="SAM" id="Phobius"/>
    </source>
</evidence>
<gene>
    <name evidence="2" type="ORF">GSOID_T00021576001</name>
</gene>
<keyword evidence="1" id="KW-0472">Membrane</keyword>
<protein>
    <recommendedName>
        <fullName evidence="3">G-protein coupled receptors family 2 profile 2 domain-containing protein</fullName>
    </recommendedName>
</protein>
<accession>E4YDN9</accession>
<dbReference type="AlphaFoldDB" id="E4YDN9"/>
<reference evidence="2" key="1">
    <citation type="journal article" date="2010" name="Science">
        <title>Plasticity of animal genome architecture unmasked by rapid evolution of a pelagic tunicate.</title>
        <authorList>
            <person name="Denoeud F."/>
            <person name="Henriet S."/>
            <person name="Mungpakdee S."/>
            <person name="Aury J.M."/>
            <person name="Da Silva C."/>
            <person name="Brinkmann H."/>
            <person name="Mikhaleva J."/>
            <person name="Olsen L.C."/>
            <person name="Jubin C."/>
            <person name="Canestro C."/>
            <person name="Bouquet J.M."/>
            <person name="Danks G."/>
            <person name="Poulain J."/>
            <person name="Campsteijn C."/>
            <person name="Adamski M."/>
            <person name="Cross I."/>
            <person name="Yadetie F."/>
            <person name="Muffato M."/>
            <person name="Louis A."/>
            <person name="Butcher S."/>
            <person name="Tsagkogeorga G."/>
            <person name="Konrad A."/>
            <person name="Singh S."/>
            <person name="Jensen M.F."/>
            <person name="Cong E.H."/>
            <person name="Eikeseth-Otteraa H."/>
            <person name="Noel B."/>
            <person name="Anthouard V."/>
            <person name="Porcel B.M."/>
            <person name="Kachouri-Lafond R."/>
            <person name="Nishino A."/>
            <person name="Ugolini M."/>
            <person name="Chourrout P."/>
            <person name="Nishida H."/>
            <person name="Aasland R."/>
            <person name="Huzurbazar S."/>
            <person name="Westhof E."/>
            <person name="Delsuc F."/>
            <person name="Lehrach H."/>
            <person name="Reinhardt R."/>
            <person name="Weissenbach J."/>
            <person name="Roy S.W."/>
            <person name="Artiguenave F."/>
            <person name="Postlethwait J.H."/>
            <person name="Manak J.R."/>
            <person name="Thompson E.M."/>
            <person name="Jaillon O."/>
            <person name="Du Pasquier L."/>
            <person name="Boudinot P."/>
            <person name="Liberles D.A."/>
            <person name="Volff J.N."/>
            <person name="Philippe H."/>
            <person name="Lenhard B."/>
            <person name="Roest Crollius H."/>
            <person name="Wincker P."/>
            <person name="Chourrout D."/>
        </authorList>
    </citation>
    <scope>NUCLEOTIDE SEQUENCE [LARGE SCALE GENOMIC DNA]</scope>
</reference>
<name>E4YDN9_OIKDI</name>
<dbReference type="EMBL" id="FN654434">
    <property type="protein sequence ID" value="CBY33650.1"/>
    <property type="molecule type" value="Genomic_DNA"/>
</dbReference>
<keyword evidence="1" id="KW-0812">Transmembrane</keyword>
<feature type="transmembrane region" description="Helical" evidence="1">
    <location>
        <begin position="69"/>
        <end position="88"/>
    </location>
</feature>
<feature type="transmembrane region" description="Helical" evidence="1">
    <location>
        <begin position="100"/>
        <end position="123"/>
    </location>
</feature>
<dbReference type="Proteomes" id="UP000011014">
    <property type="component" value="Unassembled WGS sequence"/>
</dbReference>
<evidence type="ECO:0000313" key="2">
    <source>
        <dbReference type="EMBL" id="CBY33650.1"/>
    </source>
</evidence>
<keyword evidence="1" id="KW-1133">Transmembrane helix</keyword>
<evidence type="ECO:0008006" key="3">
    <source>
        <dbReference type="Google" id="ProtNLM"/>
    </source>
</evidence>
<proteinExistence type="predicted"/>
<feature type="transmembrane region" description="Helical" evidence="1">
    <location>
        <begin position="23"/>
        <end position="48"/>
    </location>
</feature>
<dbReference type="Gene3D" id="1.20.1070.10">
    <property type="entry name" value="Rhodopsin 7-helix transmembrane proteins"/>
    <property type="match status" value="1"/>
</dbReference>
<sequence length="169" mass="19495">MTSKEDSLSLTQCSLEGDEKCGIFLNFLPINLMLCTGFIALITLLVNITRLSLRVNRCRTVIMIKNARSILSLIVLFGIVHLVVFLHFEKEWFGTFKNILISTQGIFMTLFWGILTSEFRSFFKDKIRRRSVRNSINITNHTKTTSVIIQSSRNEEFSPSRRTNLLLED</sequence>